<sequence>MAADRTDEVDDDSGPPGSGRLRIAVPIAVGVVAGVAGLVMFVVSTLGSGTEASSDAKTVVARATDFAVAYSTYDADDLEDYQDRVSSLLTEESREEFLASTQADPTLGVSQLQASEAEVRGAGVDSIDGDSASVLVAVDATVTIADSPPGIVYTRWIANLVKVDGRWMVEQFLPVPALDATATTPGETPAPAPDEVAP</sequence>
<evidence type="ECO:0000256" key="2">
    <source>
        <dbReference type="ARBA" id="ARBA00023136"/>
    </source>
</evidence>
<feature type="transmembrane region" description="Helical" evidence="3">
    <location>
        <begin position="23"/>
        <end position="43"/>
    </location>
</feature>
<dbReference type="GO" id="GO:0016020">
    <property type="term" value="C:membrane"/>
    <property type="evidence" value="ECO:0007669"/>
    <property type="project" value="UniProtKB-SubCell"/>
</dbReference>
<dbReference type="PANTHER" id="PTHR37042:SF4">
    <property type="entry name" value="OUTER MEMBRANE PROTEIN RV1973"/>
    <property type="match status" value="1"/>
</dbReference>
<gene>
    <name evidence="4" type="ORF">HMPREF0063_13066</name>
</gene>
<dbReference type="Proteomes" id="UP000003111">
    <property type="component" value="Unassembled WGS sequence"/>
</dbReference>
<name>E2SGA7_9ACTN</name>
<accession>E2SGA7</accession>
<evidence type="ECO:0000256" key="1">
    <source>
        <dbReference type="ARBA" id="ARBA00004370"/>
    </source>
</evidence>
<keyword evidence="3" id="KW-0812">Transmembrane</keyword>
<dbReference type="HOGENOM" id="CLU_104161_0_0_11"/>
<keyword evidence="3" id="KW-1133">Transmembrane helix</keyword>
<reference evidence="4" key="1">
    <citation type="submission" date="2010-08" db="EMBL/GenBank/DDBJ databases">
        <authorList>
            <person name="Muzny D."/>
            <person name="Qin X."/>
            <person name="Buhay C."/>
            <person name="Dugan-Rocha S."/>
            <person name="Ding Y."/>
            <person name="Chen G."/>
            <person name="Hawes A."/>
            <person name="Holder M."/>
            <person name="Jhangiani S."/>
            <person name="Johnson A."/>
            <person name="Khan Z."/>
            <person name="Li Z."/>
            <person name="Liu W."/>
            <person name="Liu X."/>
            <person name="Perez L."/>
            <person name="Shen H."/>
            <person name="Wang Q."/>
            <person name="Watt J."/>
            <person name="Xi L."/>
            <person name="Xin Y."/>
            <person name="Zhou J."/>
            <person name="Deng J."/>
            <person name="Jiang H."/>
            <person name="Liu Y."/>
            <person name="Qu J."/>
            <person name="Song X.-Z."/>
            <person name="Zhang L."/>
            <person name="Villasana D."/>
            <person name="Johnson A."/>
            <person name="Liu J."/>
            <person name="Liyanage D."/>
            <person name="Lorensuhewa L."/>
            <person name="Robinson T."/>
            <person name="Song A."/>
            <person name="Song B.-B."/>
            <person name="Dinh H."/>
            <person name="Thornton R."/>
            <person name="Coyle M."/>
            <person name="Francisco L."/>
            <person name="Jackson L."/>
            <person name="Javaid M."/>
            <person name="Korchina V."/>
            <person name="Kovar C."/>
            <person name="Mata R."/>
            <person name="Mathew T."/>
            <person name="Ngo R."/>
            <person name="Nguyen L."/>
            <person name="Nguyen N."/>
            <person name="Okwuonu G."/>
            <person name="Ongeri F."/>
            <person name="Pham C."/>
            <person name="Simmons D."/>
            <person name="Wilczek-Boney K."/>
            <person name="Hale W."/>
            <person name="Jakkamsetti A."/>
            <person name="Pham P."/>
            <person name="Ruth R."/>
            <person name="San Lucas F."/>
            <person name="Warren J."/>
            <person name="Zhang J."/>
            <person name="Zhao Z."/>
            <person name="Zhou C."/>
            <person name="Zhu D."/>
            <person name="Lee S."/>
            <person name="Bess C."/>
            <person name="Blankenburg K."/>
            <person name="Forbes L."/>
            <person name="Fu Q."/>
            <person name="Gubbala S."/>
            <person name="Hirani K."/>
            <person name="Jayaseelan J.C."/>
            <person name="Lara F."/>
            <person name="Munidasa M."/>
            <person name="Palculict T."/>
            <person name="Patil S."/>
            <person name="Pu L.-L."/>
            <person name="Saada N."/>
            <person name="Tang L."/>
            <person name="Weissenberger G."/>
            <person name="Zhu Y."/>
            <person name="Hemphill L."/>
            <person name="Shang Y."/>
            <person name="Youmans B."/>
            <person name="Ayvaz T."/>
            <person name="Ross M."/>
            <person name="Santibanez J."/>
            <person name="Aqrawi P."/>
            <person name="Gross S."/>
            <person name="Joshi V."/>
            <person name="Fowler G."/>
            <person name="Nazareth L."/>
            <person name="Reid J."/>
            <person name="Worley K."/>
            <person name="Petrosino J."/>
            <person name="Highlander S."/>
            <person name="Gibbs R."/>
        </authorList>
    </citation>
    <scope>NUCLEOTIDE SEQUENCE [LARGE SCALE GENOMIC DNA]</scope>
    <source>
        <strain evidence="4">DSM 15272</strain>
    </source>
</reference>
<dbReference type="STRING" id="585531.HMPREF0063_13066"/>
<dbReference type="EMBL" id="ACLF03000016">
    <property type="protein sequence ID" value="EFQ81864.1"/>
    <property type="molecule type" value="Genomic_DNA"/>
</dbReference>
<evidence type="ECO:0000256" key="3">
    <source>
        <dbReference type="SAM" id="Phobius"/>
    </source>
</evidence>
<dbReference type="SUPFAM" id="SSF54427">
    <property type="entry name" value="NTF2-like"/>
    <property type="match status" value="1"/>
</dbReference>
<organism evidence="4 5">
    <name type="scientific">Aeromicrobium marinum DSM 15272</name>
    <dbReference type="NCBI Taxonomy" id="585531"/>
    <lineage>
        <taxon>Bacteria</taxon>
        <taxon>Bacillati</taxon>
        <taxon>Actinomycetota</taxon>
        <taxon>Actinomycetes</taxon>
        <taxon>Propionibacteriales</taxon>
        <taxon>Nocardioidaceae</taxon>
        <taxon>Aeromicrobium</taxon>
    </lineage>
</organism>
<comment type="subcellular location">
    <subcellularLocation>
        <location evidence="1">Membrane</location>
    </subcellularLocation>
</comment>
<dbReference type="InterPro" id="IPR032710">
    <property type="entry name" value="NTF2-like_dom_sf"/>
</dbReference>
<proteinExistence type="predicted"/>
<protein>
    <recommendedName>
        <fullName evidence="6">Mce-associated membrane protein</fullName>
    </recommendedName>
</protein>
<dbReference type="AlphaFoldDB" id="E2SGA7"/>
<evidence type="ECO:0008006" key="6">
    <source>
        <dbReference type="Google" id="ProtNLM"/>
    </source>
</evidence>
<comment type="caution">
    <text evidence="4">The sequence shown here is derived from an EMBL/GenBank/DDBJ whole genome shotgun (WGS) entry which is preliminary data.</text>
</comment>
<evidence type="ECO:0000313" key="4">
    <source>
        <dbReference type="EMBL" id="EFQ81864.1"/>
    </source>
</evidence>
<keyword evidence="5" id="KW-1185">Reference proteome</keyword>
<dbReference type="PANTHER" id="PTHR37042">
    <property type="entry name" value="OUTER MEMBRANE PROTEIN RV1973"/>
    <property type="match status" value="1"/>
</dbReference>
<dbReference type="Gene3D" id="3.10.450.540">
    <property type="match status" value="1"/>
</dbReference>
<dbReference type="OrthoDB" id="3746626at2"/>
<keyword evidence="2 3" id="KW-0472">Membrane</keyword>
<dbReference type="RefSeq" id="WP_007078653.1">
    <property type="nucleotide sequence ID" value="NZ_CM001024.1"/>
</dbReference>
<evidence type="ECO:0000313" key="5">
    <source>
        <dbReference type="Proteomes" id="UP000003111"/>
    </source>
</evidence>